<dbReference type="Pfam" id="PF26200">
    <property type="entry name" value="Rcat_RNF216"/>
    <property type="match status" value="1"/>
</dbReference>
<sequence length="531" mass="59268">MSSWTCSACLEAISESCAIRQICGDDCPAALCKPCFLRYLDIKAKDALLGVVTSVHCPTCMKPASFFRLDALAPKNSALRKLRDASLKACTVRCASCDKVNCLLPPPGIETIERHGPAGAWTAFLSSIPEASETNKSAFIRECVAYCCHERSPQQLLAAVEAILKATVATVLPALLPAIYDVERRARLFLSWRRREPFATTRCCERSVCFVCQTDGHHAGVPCQDQLALVADVAQCPQCHLVLVKVDGCNAMVCYCGKNFDWAKEVTTYQHRAAFDVHRHIWSRICFFLRARASRTRHSTFIVSQIPSAVLQLKLVRISQFLATVSPLKSYLRRGIAFRRYDKCVVQCVPSIVTAWHLERHRRQFSATTVPAIVLAVREARFQVIQDTLSTSAALRGRFKSLLEYYRHHHHYRAFGAALALLSAAVAARRFKQLEAALPRWTAFRREFLRYVFRRRYNAVVAQVVLHAYKFGAAAIAKDEWVLALGLQTPAKKIKSRTARRSKAGAHKAKAAPIFPFGSTSASTSALFNVF</sequence>
<organism evidence="1 2">
    <name type="scientific">Achlya hypogyna</name>
    <name type="common">Oomycete</name>
    <name type="synonym">Protoachlya hypogyna</name>
    <dbReference type="NCBI Taxonomy" id="1202772"/>
    <lineage>
        <taxon>Eukaryota</taxon>
        <taxon>Sar</taxon>
        <taxon>Stramenopiles</taxon>
        <taxon>Oomycota</taxon>
        <taxon>Saprolegniomycetes</taxon>
        <taxon>Saprolegniales</taxon>
        <taxon>Achlyaceae</taxon>
        <taxon>Achlya</taxon>
    </lineage>
</organism>
<dbReference type="Proteomes" id="UP000243579">
    <property type="component" value="Unassembled WGS sequence"/>
</dbReference>
<evidence type="ECO:0000313" key="2">
    <source>
        <dbReference type="Proteomes" id="UP000243579"/>
    </source>
</evidence>
<accession>A0A1V9ZSW7</accession>
<gene>
    <name evidence="1" type="ORF">ACHHYP_01843</name>
</gene>
<protein>
    <submittedName>
        <fullName evidence="1">Urease accessory protein</fullName>
    </submittedName>
</protein>
<dbReference type="OrthoDB" id="78940at2759"/>
<proteinExistence type="predicted"/>
<reference evidence="1 2" key="1">
    <citation type="journal article" date="2014" name="Genome Biol. Evol.">
        <title>The secreted proteins of Achlya hypogyna and Thraustotheca clavata identify the ancestral oomycete secretome and reveal gene acquisitions by horizontal gene transfer.</title>
        <authorList>
            <person name="Misner I."/>
            <person name="Blouin N."/>
            <person name="Leonard G."/>
            <person name="Richards T.A."/>
            <person name="Lane C.E."/>
        </authorList>
    </citation>
    <scope>NUCLEOTIDE SEQUENCE [LARGE SCALE GENOMIC DNA]</scope>
    <source>
        <strain evidence="1 2">ATCC 48635</strain>
    </source>
</reference>
<dbReference type="Gene3D" id="1.20.120.1750">
    <property type="match status" value="1"/>
</dbReference>
<dbReference type="SUPFAM" id="SSF57850">
    <property type="entry name" value="RING/U-box"/>
    <property type="match status" value="1"/>
</dbReference>
<dbReference type="AlphaFoldDB" id="A0A1V9ZSW7"/>
<evidence type="ECO:0000313" key="1">
    <source>
        <dbReference type="EMBL" id="OQS01083.1"/>
    </source>
</evidence>
<name>A0A1V9ZSW7_ACHHY</name>
<keyword evidence="2" id="KW-1185">Reference proteome</keyword>
<dbReference type="EMBL" id="JNBR01000015">
    <property type="protein sequence ID" value="OQS01083.1"/>
    <property type="molecule type" value="Genomic_DNA"/>
</dbReference>
<comment type="caution">
    <text evidence="1">The sequence shown here is derived from an EMBL/GenBank/DDBJ whole genome shotgun (WGS) entry which is preliminary data.</text>
</comment>